<evidence type="ECO:0000313" key="7">
    <source>
        <dbReference type="EMBL" id="GAV02340.1"/>
    </source>
</evidence>
<proteinExistence type="predicted"/>
<dbReference type="InterPro" id="IPR001876">
    <property type="entry name" value="Znf_RanBP2"/>
</dbReference>
<feature type="compositionally biased region" description="Low complexity" evidence="5">
    <location>
        <begin position="166"/>
        <end position="176"/>
    </location>
</feature>
<feature type="compositionally biased region" description="Polar residues" evidence="5">
    <location>
        <begin position="551"/>
        <end position="560"/>
    </location>
</feature>
<evidence type="ECO:0000256" key="1">
    <source>
        <dbReference type="ARBA" id="ARBA00022723"/>
    </source>
</evidence>
<evidence type="ECO:0000313" key="8">
    <source>
        <dbReference type="Proteomes" id="UP000186922"/>
    </source>
</evidence>
<sequence>MDPEDNDRETENGQWNYLDGTPARLNEDVGRGTSLLEQTVSDVVHMLNPFSWFRKKPSRPNSQQVGQQRRPINAERNWNASSRRPLNSHNVVSNQDERPAKRHRPGFSSELDYADAGLPRGTQGSIDEEMPPNVEFTADERPTAQPSSSKSYNDMMTDDEDDDQPSRPSTSNNRNSIFTLNRPNQPSKFFASSAAKSEANARRSMPVQSPERKTTLLPLIETHNLNRSTLRNPLMEQTKLSPMMTPTPSRKRGFDAVDRDERGEVPKLFSMFPKTSERTTVLSRFGSPAKFGEESNKKTSQPLYAMKRLETLKNGDFTQSRDARTTSLSPFKALPSLNRNTNTVDSPSKLMNNSISRKTAPVKLDYSYVIQSPSPTSSRGQFAFVAAVTVPNGELAKAVKAATRDDRESSVVSGSTEMNTSARLCNKCGISVKADGGNKCEVCERLKSPGKKVVDGEKDDEPMEVRKPSTSRAKENTAQNEVWSCDLCGENNREETSCKSCGKSRKSTKASPSESAKQDSSPKRAPLSSPTPNEQSKEDEKSAPSAKPKETSSTPQSSAPNKPPSTSAAGSSAPVNDLWSKLGQAKQWTCSECWTGNDDQKTQCAACGKAKPGTEQNTTATTAPAKPAFSFGGPQADPPAKPASTIPPATGFSFGGAQPASNASKPASDAPAVSSNLFGFGNPSAPKLAAPSTGSTSGGFSGFSGFGNLPGAATASSDLTTTAPATVTAAPSVTTDKPPGTFAFGAMPATTSAGLPALTGFGLPSFPTAASGTVAPSIFAGFASGSGASAPAQPTGPSTTGGLKGFGFELPSAAAATTGDNVVKPAAAAGMDFQFGAAPASGASAFAGFGAPNAAGTTSLFGQQNGLAPQTNGLPQPSATAAPFTFSSGIPTFGAATAGLQNGGAVSQIPAPGFMGAPAGTAPNGTFGSATATIGGSVGPQRRVLVPKRRLNPR</sequence>
<keyword evidence="3" id="KW-0862">Zinc</keyword>
<feature type="compositionally biased region" description="Low complexity" evidence="5">
    <location>
        <begin position="564"/>
        <end position="574"/>
    </location>
</feature>
<dbReference type="AlphaFoldDB" id="A0A1D1VL47"/>
<protein>
    <recommendedName>
        <fullName evidence="6">RanBP2-type domain-containing protein</fullName>
    </recommendedName>
</protein>
<feature type="compositionally biased region" description="Basic and acidic residues" evidence="5">
    <location>
        <begin position="463"/>
        <end position="475"/>
    </location>
</feature>
<feature type="region of interest" description="Disordered" evidence="5">
    <location>
        <begin position="332"/>
        <end position="352"/>
    </location>
</feature>
<dbReference type="Proteomes" id="UP000186922">
    <property type="component" value="Unassembled WGS sequence"/>
</dbReference>
<feature type="domain" description="RanBP2-type" evidence="6">
    <location>
        <begin position="581"/>
        <end position="613"/>
    </location>
</feature>
<dbReference type="STRING" id="947166.A0A1D1VL47"/>
<keyword evidence="8" id="KW-1185">Reference proteome</keyword>
<keyword evidence="1" id="KW-0479">Metal-binding</keyword>
<feature type="compositionally biased region" description="Polar residues" evidence="5">
    <location>
        <begin position="337"/>
        <end position="352"/>
    </location>
</feature>
<feature type="region of interest" description="Disordered" evidence="5">
    <location>
        <begin position="451"/>
        <end position="580"/>
    </location>
</feature>
<feature type="compositionally biased region" description="Low complexity" evidence="5">
    <location>
        <begin position="187"/>
        <end position="204"/>
    </location>
</feature>
<dbReference type="EMBL" id="BDGG01000008">
    <property type="protein sequence ID" value="GAV02340.1"/>
    <property type="molecule type" value="Genomic_DNA"/>
</dbReference>
<feature type="region of interest" description="Disordered" evidence="5">
    <location>
        <begin position="1"/>
        <end position="30"/>
    </location>
</feature>
<evidence type="ECO:0000256" key="5">
    <source>
        <dbReference type="SAM" id="MobiDB-lite"/>
    </source>
</evidence>
<dbReference type="GO" id="GO:0008270">
    <property type="term" value="F:zinc ion binding"/>
    <property type="evidence" value="ECO:0007669"/>
    <property type="project" value="UniProtKB-KW"/>
</dbReference>
<comment type="caution">
    <text evidence="7">The sequence shown here is derived from an EMBL/GenBank/DDBJ whole genome shotgun (WGS) entry which is preliminary data.</text>
</comment>
<feature type="compositionally biased region" description="Basic and acidic residues" evidence="5">
    <location>
        <begin position="535"/>
        <end position="550"/>
    </location>
</feature>
<feature type="compositionally biased region" description="Polar residues" evidence="5">
    <location>
        <begin position="177"/>
        <end position="186"/>
    </location>
</feature>
<feature type="compositionally biased region" description="Polar residues" evidence="5">
    <location>
        <begin position="76"/>
        <end position="94"/>
    </location>
</feature>
<gene>
    <name evidence="7" type="primary">RvY_12923</name>
    <name evidence="7" type="synonym">RvY_12923.1</name>
    <name evidence="7" type="ORF">RvY_12923-1</name>
</gene>
<feature type="compositionally biased region" description="Low complexity" evidence="5">
    <location>
        <begin position="618"/>
        <end position="628"/>
    </location>
</feature>
<dbReference type="PROSITE" id="PS01358">
    <property type="entry name" value="ZF_RANBP2_1"/>
    <property type="match status" value="1"/>
</dbReference>
<organism evidence="7 8">
    <name type="scientific">Ramazzottius varieornatus</name>
    <name type="common">Water bear</name>
    <name type="synonym">Tardigrade</name>
    <dbReference type="NCBI Taxonomy" id="947166"/>
    <lineage>
        <taxon>Eukaryota</taxon>
        <taxon>Metazoa</taxon>
        <taxon>Ecdysozoa</taxon>
        <taxon>Tardigrada</taxon>
        <taxon>Eutardigrada</taxon>
        <taxon>Parachela</taxon>
        <taxon>Hypsibioidea</taxon>
        <taxon>Ramazzottiidae</taxon>
        <taxon>Ramazzottius</taxon>
    </lineage>
</organism>
<feature type="region of interest" description="Disordered" evidence="5">
    <location>
        <begin position="603"/>
        <end position="669"/>
    </location>
</feature>
<dbReference type="Gene3D" id="4.10.1060.10">
    <property type="entry name" value="Zinc finger, RanBP2-type"/>
    <property type="match status" value="1"/>
</dbReference>
<keyword evidence="2 4" id="KW-0863">Zinc-finger</keyword>
<evidence type="ECO:0000256" key="2">
    <source>
        <dbReference type="ARBA" id="ARBA00022771"/>
    </source>
</evidence>
<dbReference type="OrthoDB" id="248320at2759"/>
<feature type="compositionally biased region" description="Basic residues" evidence="5">
    <location>
        <begin position="945"/>
        <end position="954"/>
    </location>
</feature>
<reference evidence="7 8" key="1">
    <citation type="journal article" date="2016" name="Nat. Commun.">
        <title>Extremotolerant tardigrade genome and improved radiotolerance of human cultured cells by tardigrade-unique protein.</title>
        <authorList>
            <person name="Hashimoto T."/>
            <person name="Horikawa D.D."/>
            <person name="Saito Y."/>
            <person name="Kuwahara H."/>
            <person name="Kozuka-Hata H."/>
            <person name="Shin-I T."/>
            <person name="Minakuchi Y."/>
            <person name="Ohishi K."/>
            <person name="Motoyama A."/>
            <person name="Aizu T."/>
            <person name="Enomoto A."/>
            <person name="Kondo K."/>
            <person name="Tanaka S."/>
            <person name="Hara Y."/>
            <person name="Koshikawa S."/>
            <person name="Sagara H."/>
            <person name="Miura T."/>
            <person name="Yokobori S."/>
            <person name="Miyagawa K."/>
            <person name="Suzuki Y."/>
            <person name="Kubo T."/>
            <person name="Oyama M."/>
            <person name="Kohara Y."/>
            <person name="Fujiyama A."/>
            <person name="Arakawa K."/>
            <person name="Katayama T."/>
            <person name="Toyoda A."/>
            <person name="Kunieda T."/>
        </authorList>
    </citation>
    <scope>NUCLEOTIDE SEQUENCE [LARGE SCALE GENOMIC DNA]</scope>
    <source>
        <strain evidence="7 8">YOKOZUNA-1</strain>
    </source>
</reference>
<feature type="region of interest" description="Disordered" evidence="5">
    <location>
        <begin position="932"/>
        <end position="954"/>
    </location>
</feature>
<dbReference type="PROSITE" id="PS50199">
    <property type="entry name" value="ZF_RANBP2_2"/>
    <property type="match status" value="1"/>
</dbReference>
<feature type="region of interest" description="Disordered" evidence="5">
    <location>
        <begin position="52"/>
        <end position="211"/>
    </location>
</feature>
<evidence type="ECO:0000259" key="6">
    <source>
        <dbReference type="PROSITE" id="PS50199"/>
    </source>
</evidence>
<name>A0A1D1VL47_RAMVA</name>
<evidence type="ECO:0000256" key="4">
    <source>
        <dbReference type="PROSITE-ProRule" id="PRU00322"/>
    </source>
</evidence>
<evidence type="ECO:0000256" key="3">
    <source>
        <dbReference type="ARBA" id="ARBA00022833"/>
    </source>
</evidence>
<accession>A0A1D1VL47</accession>